<organism evidence="1 2">
    <name type="scientific">Defluviitalea raffinosedens</name>
    <dbReference type="NCBI Taxonomy" id="1450156"/>
    <lineage>
        <taxon>Bacteria</taxon>
        <taxon>Bacillati</taxon>
        <taxon>Bacillota</taxon>
        <taxon>Clostridia</taxon>
        <taxon>Lachnospirales</taxon>
        <taxon>Defluviitaleaceae</taxon>
        <taxon>Defluviitalea</taxon>
    </lineage>
</organism>
<comment type="caution">
    <text evidence="1">The sequence shown here is derived from an EMBL/GenBank/DDBJ whole genome shotgun (WGS) entry which is preliminary data.</text>
</comment>
<evidence type="ECO:0000313" key="1">
    <source>
        <dbReference type="EMBL" id="KAE9633721.1"/>
    </source>
</evidence>
<accession>A0A7C8HE78</accession>
<protein>
    <submittedName>
        <fullName evidence="1">Uncharacterized protein</fullName>
    </submittedName>
</protein>
<sequence length="126" mass="13979">MLQPVKERLASFGYIASTDDEWLINFMISKVTSEIKTSCNIDIVPSYIEPMVIDIVAGELLTQKKAMGQDIGSINFEAVAKTIKIGDTSVELDGGINIEARFNSLISELINGNRKTLISSLRRIDW</sequence>
<evidence type="ECO:0000313" key="2">
    <source>
        <dbReference type="Proteomes" id="UP000483018"/>
    </source>
</evidence>
<dbReference type="OrthoDB" id="2611623at2"/>
<dbReference type="Proteomes" id="UP000483018">
    <property type="component" value="Unassembled WGS sequence"/>
</dbReference>
<reference evidence="1 2" key="1">
    <citation type="submission" date="2019-12" db="EMBL/GenBank/DDBJ databases">
        <title>Defluviitalea raffinosedens, isolated from a biogas fermenter, genome sequencing and characterization.</title>
        <authorList>
            <person name="Rettenmaier R."/>
            <person name="Schneider M."/>
            <person name="Neuhaus K."/>
            <person name="Liebl W."/>
            <person name="Zverlov V."/>
        </authorList>
    </citation>
    <scope>NUCLEOTIDE SEQUENCE [LARGE SCALE GENOMIC DNA]</scope>
    <source>
        <strain evidence="1 2">249c-K6</strain>
    </source>
</reference>
<dbReference type="AlphaFoldDB" id="A0A7C8HE78"/>
<name>A0A7C8HE78_9FIRM</name>
<dbReference type="RefSeq" id="WP_158740489.1">
    <property type="nucleotide sequence ID" value="NZ_WSLF01000007.1"/>
</dbReference>
<proteinExistence type="predicted"/>
<keyword evidence="2" id="KW-1185">Reference proteome</keyword>
<dbReference type="EMBL" id="WSLF01000007">
    <property type="protein sequence ID" value="KAE9633721.1"/>
    <property type="molecule type" value="Genomic_DNA"/>
</dbReference>
<gene>
    <name evidence="1" type="ORF">GND95_08685</name>
</gene>